<feature type="chain" id="PRO_5042813528" evidence="12">
    <location>
        <begin position="26"/>
        <end position="817"/>
    </location>
</feature>
<dbReference type="RefSeq" id="WP_084197841.1">
    <property type="nucleotide sequence ID" value="NZ_BMYL01000004.1"/>
</dbReference>
<sequence>MPAGIRKRRNPLAHAVAMASAPAIAMSTPHTFAQDSSGAMLEEVVVTASRRSESVQDIPINISAVTGEKINELRLFGINEISRYVPGLQVIDRGPRDEVPDILVRGLNTTGLGPGFSSNTVATYFGDIPVAFDVKPVDLERVEVLIGPQGTLYGQGTMGGAIRYLPQRADSEEFSLDVRGVISQSGEADDFLNDAGFTVNLPIIKGQLALRANVDRLDDPGFIDYSFVVRESGASDPEPDFDNPDEVEANLRNAEDVNFEETLSIRVNLRWTPNDWLDASLWYLNQDTESGGRQISHELAFGTSFYESGLRYLEPNDYENELISVDVKADLGFAEAVFVYGETDFDELGQRDQTDLLLNFEYGYEAFPQFSSFTREVVEQETDTLEIRLVSQHDGPISWVAGYFQNELEAFNESREFTPGFDQFAVENFGGVQLRPDSLEYISRGFNSEKETAFYGEISYRMLDERLEFTVGYRAYEFEVDNTSGFGLPLFETVFLGEPQDSINIDLGTNVGDDDGDLIKLNASFDIDEDNMIYATYSEGYRNGGVNAVPACTDEQINSGTQQLCALPDEVFVDPDQIDNYELGYKGYLLEGAMSIQAALFYIDWTDLQVGTVTDFGSLPITGNGSAAESKGLEFQGSWALTSKLQATLTYAYTNAELVEDAPGLVGNFTALSGARLPGHAEHQGTFNIFYSTSLGEMDLDINYGFVYSSDVLNVTGGGDDPLVDSDGNPGDFGGEAIPSYDVHHFSATLSKDSWTLQAFVDNLLDEEYVTGTRTTRRFLQDERTGPGNNIGGFTLRSYGNFVGAPRTIGLRATYGF</sequence>
<keyword evidence="3 11" id="KW-1134">Transmembrane beta strand</keyword>
<dbReference type="EMBL" id="PKUR01000004">
    <property type="protein sequence ID" value="PLW84977.1"/>
    <property type="molecule type" value="Genomic_DNA"/>
</dbReference>
<evidence type="ECO:0000256" key="7">
    <source>
        <dbReference type="ARBA" id="ARBA00023065"/>
    </source>
</evidence>
<keyword evidence="14" id="KW-0675">Receptor</keyword>
<evidence type="ECO:0000256" key="2">
    <source>
        <dbReference type="ARBA" id="ARBA00022448"/>
    </source>
</evidence>
<accession>A0AAP8SLX9</accession>
<keyword evidence="8" id="KW-0798">TonB box</keyword>
<feature type="domain" description="TonB-dependent receptor plug" evidence="13">
    <location>
        <begin position="55"/>
        <end position="161"/>
    </location>
</feature>
<dbReference type="InterPro" id="IPR039426">
    <property type="entry name" value="TonB-dep_rcpt-like"/>
</dbReference>
<dbReference type="SUPFAM" id="SSF56935">
    <property type="entry name" value="Porins"/>
    <property type="match status" value="1"/>
</dbReference>
<keyword evidence="6" id="KW-0408">Iron</keyword>
<keyword evidence="12" id="KW-0732">Signal</keyword>
<evidence type="ECO:0000256" key="10">
    <source>
        <dbReference type="ARBA" id="ARBA00023237"/>
    </source>
</evidence>
<evidence type="ECO:0000259" key="13">
    <source>
        <dbReference type="Pfam" id="PF07715"/>
    </source>
</evidence>
<dbReference type="GO" id="GO:0009279">
    <property type="term" value="C:cell outer membrane"/>
    <property type="evidence" value="ECO:0007669"/>
    <property type="project" value="UniProtKB-SubCell"/>
</dbReference>
<feature type="signal peptide" evidence="12">
    <location>
        <begin position="1"/>
        <end position="25"/>
    </location>
</feature>
<evidence type="ECO:0000256" key="12">
    <source>
        <dbReference type="SAM" id="SignalP"/>
    </source>
</evidence>
<evidence type="ECO:0000256" key="1">
    <source>
        <dbReference type="ARBA" id="ARBA00004571"/>
    </source>
</evidence>
<comment type="subcellular location">
    <subcellularLocation>
        <location evidence="1 11">Cell outer membrane</location>
        <topology evidence="1 11">Multi-pass membrane protein</topology>
    </subcellularLocation>
</comment>
<dbReference type="Gene3D" id="2.40.170.20">
    <property type="entry name" value="TonB-dependent receptor, beta-barrel domain"/>
    <property type="match status" value="1"/>
</dbReference>
<keyword evidence="15" id="KW-1185">Reference proteome</keyword>
<evidence type="ECO:0000313" key="14">
    <source>
        <dbReference type="EMBL" id="PLW84977.1"/>
    </source>
</evidence>
<keyword evidence="9 11" id="KW-0472">Membrane</keyword>
<gene>
    <name evidence="14" type="ORF">C0029_15665</name>
</gene>
<dbReference type="PANTHER" id="PTHR32552">
    <property type="entry name" value="FERRICHROME IRON RECEPTOR-RELATED"/>
    <property type="match status" value="1"/>
</dbReference>
<dbReference type="PROSITE" id="PS52016">
    <property type="entry name" value="TONB_DEPENDENT_REC_3"/>
    <property type="match status" value="1"/>
</dbReference>
<dbReference type="Pfam" id="PF07715">
    <property type="entry name" value="Plug"/>
    <property type="match status" value="1"/>
</dbReference>
<dbReference type="GO" id="GO:0006826">
    <property type="term" value="P:iron ion transport"/>
    <property type="evidence" value="ECO:0007669"/>
    <property type="project" value="UniProtKB-KW"/>
</dbReference>
<evidence type="ECO:0000256" key="8">
    <source>
        <dbReference type="ARBA" id="ARBA00023077"/>
    </source>
</evidence>
<reference evidence="14 15" key="1">
    <citation type="submission" date="2018-01" db="EMBL/GenBank/DDBJ databases">
        <title>The draft genome sequence of Halioglobus japonicus S1-36.</title>
        <authorList>
            <person name="Du Z.-J."/>
            <person name="Shi M.-J."/>
        </authorList>
    </citation>
    <scope>NUCLEOTIDE SEQUENCE [LARGE SCALE GENOMIC DNA]</scope>
    <source>
        <strain evidence="14 15">S1-36</strain>
    </source>
</reference>
<keyword evidence="2 11" id="KW-0813">Transport</keyword>
<name>A0AAP8SLX9_9GAMM</name>
<dbReference type="InterPro" id="IPR036942">
    <property type="entry name" value="Beta-barrel_TonB_sf"/>
</dbReference>
<evidence type="ECO:0000313" key="15">
    <source>
        <dbReference type="Proteomes" id="UP000235162"/>
    </source>
</evidence>
<keyword evidence="4" id="KW-0410">Iron transport</keyword>
<comment type="similarity">
    <text evidence="11">Belongs to the TonB-dependent receptor family.</text>
</comment>
<dbReference type="PANTHER" id="PTHR32552:SF81">
    <property type="entry name" value="TONB-DEPENDENT OUTER MEMBRANE RECEPTOR"/>
    <property type="match status" value="1"/>
</dbReference>
<keyword evidence="10 11" id="KW-0998">Cell outer membrane</keyword>
<evidence type="ECO:0000256" key="11">
    <source>
        <dbReference type="PROSITE-ProRule" id="PRU01360"/>
    </source>
</evidence>
<evidence type="ECO:0000256" key="5">
    <source>
        <dbReference type="ARBA" id="ARBA00022692"/>
    </source>
</evidence>
<dbReference type="Proteomes" id="UP000235162">
    <property type="component" value="Unassembled WGS sequence"/>
</dbReference>
<dbReference type="InterPro" id="IPR012910">
    <property type="entry name" value="Plug_dom"/>
</dbReference>
<evidence type="ECO:0000256" key="9">
    <source>
        <dbReference type="ARBA" id="ARBA00023136"/>
    </source>
</evidence>
<evidence type="ECO:0000256" key="4">
    <source>
        <dbReference type="ARBA" id="ARBA00022496"/>
    </source>
</evidence>
<keyword evidence="7" id="KW-0406">Ion transport</keyword>
<dbReference type="KEGG" id="hja:BST95_01405"/>
<proteinExistence type="inferred from homology"/>
<comment type="caution">
    <text evidence="14">The sequence shown here is derived from an EMBL/GenBank/DDBJ whole genome shotgun (WGS) entry which is preliminary data.</text>
</comment>
<keyword evidence="5 11" id="KW-0812">Transmembrane</keyword>
<dbReference type="AlphaFoldDB" id="A0AAP8SLX9"/>
<evidence type="ECO:0000256" key="6">
    <source>
        <dbReference type="ARBA" id="ARBA00023004"/>
    </source>
</evidence>
<evidence type="ECO:0000256" key="3">
    <source>
        <dbReference type="ARBA" id="ARBA00022452"/>
    </source>
</evidence>
<organism evidence="14 15">
    <name type="scientific">Halioglobus japonicus</name>
    <dbReference type="NCBI Taxonomy" id="930805"/>
    <lineage>
        <taxon>Bacteria</taxon>
        <taxon>Pseudomonadati</taxon>
        <taxon>Pseudomonadota</taxon>
        <taxon>Gammaproteobacteria</taxon>
        <taxon>Cellvibrionales</taxon>
        <taxon>Halieaceae</taxon>
        <taxon>Halioglobus</taxon>
    </lineage>
</organism>
<protein>
    <submittedName>
        <fullName evidence="14">TonB-dependent receptor</fullName>
    </submittedName>
</protein>